<evidence type="ECO:0000313" key="1">
    <source>
        <dbReference type="EMBL" id="CAD9030983.1"/>
    </source>
</evidence>
<sequence>MHNFFSGRTLFGSYGVLCGCDSGQTWSASYVCNCLRKCPLLECPVHLIQECPGIQRADFCTGMSCLVVVDCLGLLCYLCTLSTQSCSGLFGDFWGTVVQGSGGPSVGGGCDRYDRDQARLKEPGMT</sequence>
<organism evidence="1">
    <name type="scientific">Eutreptiella gymnastica</name>
    <dbReference type="NCBI Taxonomy" id="73025"/>
    <lineage>
        <taxon>Eukaryota</taxon>
        <taxon>Discoba</taxon>
        <taxon>Euglenozoa</taxon>
        <taxon>Euglenida</taxon>
        <taxon>Spirocuta</taxon>
        <taxon>Euglenophyceae</taxon>
        <taxon>Eutreptiales</taxon>
        <taxon>Eutreptiaceae</taxon>
        <taxon>Eutreptiella</taxon>
    </lineage>
</organism>
<dbReference type="AlphaFoldDB" id="A0A7S1J2V7"/>
<name>A0A7S1J2V7_9EUGL</name>
<proteinExistence type="predicted"/>
<gene>
    <name evidence="1" type="ORF">EGYM00392_LOCUS42125</name>
</gene>
<accession>A0A7S1J2V7</accession>
<dbReference type="EMBL" id="HBGA01113174">
    <property type="protein sequence ID" value="CAD9030983.1"/>
    <property type="molecule type" value="Transcribed_RNA"/>
</dbReference>
<reference evidence="1" key="1">
    <citation type="submission" date="2021-01" db="EMBL/GenBank/DDBJ databases">
        <authorList>
            <person name="Corre E."/>
            <person name="Pelletier E."/>
            <person name="Niang G."/>
            <person name="Scheremetjew M."/>
            <person name="Finn R."/>
            <person name="Kale V."/>
            <person name="Holt S."/>
            <person name="Cochrane G."/>
            <person name="Meng A."/>
            <person name="Brown T."/>
            <person name="Cohen L."/>
        </authorList>
    </citation>
    <scope>NUCLEOTIDE SEQUENCE</scope>
    <source>
        <strain evidence="1">NIES-381</strain>
    </source>
</reference>
<protein>
    <submittedName>
        <fullName evidence="1">Uncharacterized protein</fullName>
    </submittedName>
</protein>